<evidence type="ECO:0000256" key="15">
    <source>
        <dbReference type="ARBA" id="ARBA00032324"/>
    </source>
</evidence>
<evidence type="ECO:0000256" key="17">
    <source>
        <dbReference type="HAMAP-Rule" id="MF_00639"/>
    </source>
</evidence>
<dbReference type="Gene3D" id="3.90.190.20">
    <property type="entry name" value="Mur ligase, C-terminal domain"/>
    <property type="match status" value="1"/>
</dbReference>
<dbReference type="GO" id="GO:0071555">
    <property type="term" value="P:cell wall organization"/>
    <property type="evidence" value="ECO:0007669"/>
    <property type="project" value="UniProtKB-KW"/>
</dbReference>
<feature type="domain" description="Mur ligase central" evidence="20">
    <location>
        <begin position="118"/>
        <end position="295"/>
    </location>
</feature>
<feature type="domain" description="Mur ligase C-terminal" evidence="19">
    <location>
        <begin position="318"/>
        <end position="432"/>
    </location>
</feature>
<dbReference type="EMBL" id="QBKR01000034">
    <property type="protein sequence ID" value="PTX51237.1"/>
    <property type="molecule type" value="Genomic_DNA"/>
</dbReference>
<protein>
    <recommendedName>
        <fullName evidence="6 17">UDP-N-acetylmuramoylalanine--D-glutamate ligase</fullName>
        <ecNumber evidence="5 17">6.3.2.9</ecNumber>
    </recommendedName>
    <alternativeName>
        <fullName evidence="15 17">D-glutamic acid-adding enzyme</fullName>
    </alternativeName>
    <alternativeName>
        <fullName evidence="14 17">UDP-N-acetylmuramoyl-L-alanyl-D-glutamate synthetase</fullName>
    </alternativeName>
</protein>
<dbReference type="InterPro" id="IPR005762">
    <property type="entry name" value="MurD"/>
</dbReference>
<evidence type="ECO:0000259" key="20">
    <source>
        <dbReference type="Pfam" id="PF08245"/>
    </source>
</evidence>
<keyword evidence="10 17" id="KW-0067">ATP-binding</keyword>
<comment type="pathway">
    <text evidence="3 17 18">Cell wall biogenesis; peptidoglycan biosynthesis.</text>
</comment>
<keyword evidence="11 17" id="KW-0133">Cell shape</keyword>
<comment type="caution">
    <text evidence="21">The sequence shown here is derived from an EMBL/GenBank/DDBJ whole genome shotgun (WGS) entry which is preliminary data.</text>
</comment>
<keyword evidence="22" id="KW-1185">Reference proteome</keyword>
<evidence type="ECO:0000313" key="22">
    <source>
        <dbReference type="Proteomes" id="UP000244240"/>
    </source>
</evidence>
<evidence type="ECO:0000313" key="21">
    <source>
        <dbReference type="EMBL" id="PTX51237.1"/>
    </source>
</evidence>
<evidence type="ECO:0000256" key="1">
    <source>
        <dbReference type="ARBA" id="ARBA00002734"/>
    </source>
</evidence>
<gene>
    <name evidence="17" type="primary">murD</name>
    <name evidence="21" type="ORF">C8P63_1345</name>
</gene>
<dbReference type="Gene3D" id="3.40.50.720">
    <property type="entry name" value="NAD(P)-binding Rossmann-like Domain"/>
    <property type="match status" value="1"/>
</dbReference>
<dbReference type="GO" id="GO:0005737">
    <property type="term" value="C:cytoplasm"/>
    <property type="evidence" value="ECO:0007669"/>
    <property type="project" value="UniProtKB-SubCell"/>
</dbReference>
<evidence type="ECO:0000256" key="4">
    <source>
        <dbReference type="ARBA" id="ARBA00010416"/>
    </source>
</evidence>
<keyword evidence="13 17" id="KW-0961">Cell wall biogenesis/degradation</keyword>
<dbReference type="Pfam" id="PF08245">
    <property type="entry name" value="Mur_ligase_M"/>
    <property type="match status" value="1"/>
</dbReference>
<keyword evidence="17 18" id="KW-0131">Cell cycle</keyword>
<evidence type="ECO:0000256" key="5">
    <source>
        <dbReference type="ARBA" id="ARBA00012212"/>
    </source>
</evidence>
<proteinExistence type="inferred from homology"/>
<dbReference type="InterPro" id="IPR004101">
    <property type="entry name" value="Mur_ligase_C"/>
</dbReference>
<name>A0A2T6B5B0_9BACL</name>
<comment type="similarity">
    <text evidence="4 17">Belongs to the MurCDEF family.</text>
</comment>
<evidence type="ECO:0000256" key="11">
    <source>
        <dbReference type="ARBA" id="ARBA00022960"/>
    </source>
</evidence>
<dbReference type="InterPro" id="IPR013221">
    <property type="entry name" value="Mur_ligase_cen"/>
</dbReference>
<dbReference type="InterPro" id="IPR036615">
    <property type="entry name" value="Mur_ligase_C_dom_sf"/>
</dbReference>
<keyword evidence="17 18" id="KW-0132">Cell division</keyword>
<evidence type="ECO:0000256" key="7">
    <source>
        <dbReference type="ARBA" id="ARBA00022490"/>
    </source>
</evidence>
<evidence type="ECO:0000256" key="9">
    <source>
        <dbReference type="ARBA" id="ARBA00022741"/>
    </source>
</evidence>
<evidence type="ECO:0000256" key="8">
    <source>
        <dbReference type="ARBA" id="ARBA00022598"/>
    </source>
</evidence>
<dbReference type="SUPFAM" id="SSF51984">
    <property type="entry name" value="MurCD N-terminal domain"/>
    <property type="match status" value="1"/>
</dbReference>
<dbReference type="GO" id="GO:0051301">
    <property type="term" value="P:cell division"/>
    <property type="evidence" value="ECO:0007669"/>
    <property type="project" value="UniProtKB-KW"/>
</dbReference>
<evidence type="ECO:0000256" key="6">
    <source>
        <dbReference type="ARBA" id="ARBA00015655"/>
    </source>
</evidence>
<dbReference type="GO" id="GO:0008764">
    <property type="term" value="F:UDP-N-acetylmuramoylalanine-D-glutamate ligase activity"/>
    <property type="evidence" value="ECO:0007669"/>
    <property type="project" value="UniProtKB-UniRule"/>
</dbReference>
<evidence type="ECO:0000256" key="16">
    <source>
        <dbReference type="ARBA" id="ARBA00047632"/>
    </source>
</evidence>
<evidence type="ECO:0000256" key="18">
    <source>
        <dbReference type="RuleBase" id="RU003664"/>
    </source>
</evidence>
<comment type="function">
    <text evidence="1 17 18">Cell wall formation. Catalyzes the addition of glutamate to the nucleotide precursor UDP-N-acetylmuramoyl-L-alanine (UMA).</text>
</comment>
<keyword evidence="7 17" id="KW-0963">Cytoplasm</keyword>
<dbReference type="InterPro" id="IPR036565">
    <property type="entry name" value="Mur-like_cat_sf"/>
</dbReference>
<dbReference type="SUPFAM" id="SSF53244">
    <property type="entry name" value="MurD-like peptide ligases, peptide-binding domain"/>
    <property type="match status" value="1"/>
</dbReference>
<evidence type="ECO:0000256" key="10">
    <source>
        <dbReference type="ARBA" id="ARBA00022840"/>
    </source>
</evidence>
<evidence type="ECO:0000256" key="2">
    <source>
        <dbReference type="ARBA" id="ARBA00004496"/>
    </source>
</evidence>
<dbReference type="Gene3D" id="3.40.1190.10">
    <property type="entry name" value="Mur-like, catalytic domain"/>
    <property type="match status" value="1"/>
</dbReference>
<evidence type="ECO:0000259" key="19">
    <source>
        <dbReference type="Pfam" id="PF02875"/>
    </source>
</evidence>
<keyword evidence="8 17" id="KW-0436">Ligase</keyword>
<dbReference type="PANTHER" id="PTHR43692:SF1">
    <property type="entry name" value="UDP-N-ACETYLMURAMOYLALANINE--D-GLUTAMATE LIGASE"/>
    <property type="match status" value="1"/>
</dbReference>
<dbReference type="UniPathway" id="UPA00219"/>
<dbReference type="EC" id="6.3.2.9" evidence="5 17"/>
<feature type="binding site" evidence="17">
    <location>
        <begin position="120"/>
        <end position="126"/>
    </location>
    <ligand>
        <name>ATP</name>
        <dbReference type="ChEBI" id="CHEBI:30616"/>
    </ligand>
</feature>
<dbReference type="HAMAP" id="MF_00639">
    <property type="entry name" value="MurD"/>
    <property type="match status" value="1"/>
</dbReference>
<keyword evidence="9 17" id="KW-0547">Nucleotide-binding</keyword>
<dbReference type="Pfam" id="PF02875">
    <property type="entry name" value="Mur_ligase_C"/>
    <property type="match status" value="1"/>
</dbReference>
<accession>A0A2T6B5B0</accession>
<dbReference type="Pfam" id="PF21799">
    <property type="entry name" value="MurD-like_N"/>
    <property type="match status" value="1"/>
</dbReference>
<dbReference type="SUPFAM" id="SSF53623">
    <property type="entry name" value="MurD-like peptide ligases, catalytic domain"/>
    <property type="match status" value="1"/>
</dbReference>
<dbReference type="AlphaFoldDB" id="A0A2T6B5B0"/>
<dbReference type="GO" id="GO:0005524">
    <property type="term" value="F:ATP binding"/>
    <property type="evidence" value="ECO:0007669"/>
    <property type="project" value="UniProtKB-UniRule"/>
</dbReference>
<dbReference type="GO" id="GO:0009252">
    <property type="term" value="P:peptidoglycan biosynthetic process"/>
    <property type="evidence" value="ECO:0007669"/>
    <property type="project" value="UniProtKB-UniRule"/>
</dbReference>
<evidence type="ECO:0000256" key="12">
    <source>
        <dbReference type="ARBA" id="ARBA00022984"/>
    </source>
</evidence>
<keyword evidence="12 17" id="KW-0573">Peptidoglycan synthesis</keyword>
<evidence type="ECO:0000256" key="14">
    <source>
        <dbReference type="ARBA" id="ARBA00030398"/>
    </source>
</evidence>
<sequence length="455" mass="49015">MKPAHKEFRGQHVLVLGLAKSGLAVARLLRSLGAEVTVNDRKPRHECPEAGMLEEAGIHVVLGGHPEGVVHPGVDLMVKNPGIPYRVPPVRKALELGIPVVTEVEVAYRLTEARLIGITGSNGKTTTTSLVGRMLSAGQVPSRVAGNIGMALSEVAPSMGKEEWLVSELSSFQLKGTQTFRPRIGALLNVVSAHLDYHGSMEDYLASKMKMFANQQPGDIAVLNRDSAACLTLAEEMKGGVWWFSRRETVNPGVMMESGWVTARLPGRDPVRILPVSRVQLPGVHKENALAAAAIALAAGCPLDAVREELATFTGVEHRLEYVTTVDGVRFFNDSKATNAKAAISAIESFEEPVILIAGGLDRGVDFRELAPVFGRRLKGIVAYGQTTDVFLARAEEAGVPRREKAADVSEAVKRAYRLAETGDVVLLSPACASWDQHASFEERGSIFKQAVHSL</sequence>
<organism evidence="21 22">
    <name type="scientific">Melghirimyces profundicolus</name>
    <dbReference type="NCBI Taxonomy" id="1242148"/>
    <lineage>
        <taxon>Bacteria</taxon>
        <taxon>Bacillati</taxon>
        <taxon>Bacillota</taxon>
        <taxon>Bacilli</taxon>
        <taxon>Bacillales</taxon>
        <taxon>Thermoactinomycetaceae</taxon>
        <taxon>Melghirimyces</taxon>
    </lineage>
</organism>
<dbReference type="Proteomes" id="UP000244240">
    <property type="component" value="Unassembled WGS sequence"/>
</dbReference>
<dbReference type="RefSeq" id="WP_245920988.1">
    <property type="nucleotide sequence ID" value="NZ_QBKR01000034.1"/>
</dbReference>
<dbReference type="PANTHER" id="PTHR43692">
    <property type="entry name" value="UDP-N-ACETYLMURAMOYLALANINE--D-GLUTAMATE LIGASE"/>
    <property type="match status" value="1"/>
</dbReference>
<comment type="catalytic activity">
    <reaction evidence="16 17 18">
        <text>UDP-N-acetyl-alpha-D-muramoyl-L-alanine + D-glutamate + ATP = UDP-N-acetyl-alpha-D-muramoyl-L-alanyl-D-glutamate + ADP + phosphate + H(+)</text>
        <dbReference type="Rhea" id="RHEA:16429"/>
        <dbReference type="ChEBI" id="CHEBI:15378"/>
        <dbReference type="ChEBI" id="CHEBI:29986"/>
        <dbReference type="ChEBI" id="CHEBI:30616"/>
        <dbReference type="ChEBI" id="CHEBI:43474"/>
        <dbReference type="ChEBI" id="CHEBI:83898"/>
        <dbReference type="ChEBI" id="CHEBI:83900"/>
        <dbReference type="ChEBI" id="CHEBI:456216"/>
        <dbReference type="EC" id="6.3.2.9"/>
    </reaction>
</comment>
<comment type="subcellular location">
    <subcellularLocation>
        <location evidence="2 17 18">Cytoplasm</location>
    </subcellularLocation>
</comment>
<evidence type="ECO:0000256" key="13">
    <source>
        <dbReference type="ARBA" id="ARBA00023316"/>
    </source>
</evidence>
<dbReference type="GO" id="GO:0008360">
    <property type="term" value="P:regulation of cell shape"/>
    <property type="evidence" value="ECO:0007669"/>
    <property type="project" value="UniProtKB-KW"/>
</dbReference>
<reference evidence="21 22" key="1">
    <citation type="submission" date="2018-04" db="EMBL/GenBank/DDBJ databases">
        <title>Genomic Encyclopedia of Archaeal and Bacterial Type Strains, Phase II (KMG-II): from individual species to whole genera.</title>
        <authorList>
            <person name="Goeker M."/>
        </authorList>
    </citation>
    <scope>NUCLEOTIDE SEQUENCE [LARGE SCALE GENOMIC DNA]</scope>
    <source>
        <strain evidence="21 22">DSM 45787</strain>
    </source>
</reference>
<dbReference type="NCBIfam" id="TIGR01087">
    <property type="entry name" value="murD"/>
    <property type="match status" value="1"/>
</dbReference>
<evidence type="ECO:0000256" key="3">
    <source>
        <dbReference type="ARBA" id="ARBA00004752"/>
    </source>
</evidence>